<proteinExistence type="predicted"/>
<evidence type="ECO:0000313" key="2">
    <source>
        <dbReference type="Proteomes" id="UP001597131"/>
    </source>
</evidence>
<sequence>MGLTDNQNEMRGVLLMLFALVFSLSSCSRVSSGPDENAFRDKTFVHRYFETEEDCLKAQPDPDFFVNCHQQVDFFSNNEVEIVLSDIIWRGDYIVEGDMVILSFQPNFEIPDGEINFEILNLSVLRKLDDNTRWVMMRANSIWK</sequence>
<keyword evidence="2" id="KW-1185">Reference proteome</keyword>
<organism evidence="1 2">
    <name type="scientific">Salegentibacter chungangensis</name>
    <dbReference type="NCBI Taxonomy" id="1335724"/>
    <lineage>
        <taxon>Bacteria</taxon>
        <taxon>Pseudomonadati</taxon>
        <taxon>Bacteroidota</taxon>
        <taxon>Flavobacteriia</taxon>
        <taxon>Flavobacteriales</taxon>
        <taxon>Flavobacteriaceae</taxon>
        <taxon>Salegentibacter</taxon>
    </lineage>
</organism>
<dbReference type="RefSeq" id="WP_380744948.1">
    <property type="nucleotide sequence ID" value="NZ_JBHTLI010000001.1"/>
</dbReference>
<comment type="caution">
    <text evidence="1">The sequence shown here is derived from an EMBL/GenBank/DDBJ whole genome shotgun (WGS) entry which is preliminary data.</text>
</comment>
<dbReference type="EMBL" id="JBHTLI010000001">
    <property type="protein sequence ID" value="MFD1095863.1"/>
    <property type="molecule type" value="Genomic_DNA"/>
</dbReference>
<evidence type="ECO:0008006" key="3">
    <source>
        <dbReference type="Google" id="ProtNLM"/>
    </source>
</evidence>
<evidence type="ECO:0000313" key="1">
    <source>
        <dbReference type="EMBL" id="MFD1095863.1"/>
    </source>
</evidence>
<accession>A0ABW3NQG0</accession>
<name>A0ABW3NQG0_9FLAO</name>
<reference evidence="2" key="1">
    <citation type="journal article" date="2019" name="Int. J. Syst. Evol. Microbiol.">
        <title>The Global Catalogue of Microorganisms (GCM) 10K type strain sequencing project: providing services to taxonomists for standard genome sequencing and annotation.</title>
        <authorList>
            <consortium name="The Broad Institute Genomics Platform"/>
            <consortium name="The Broad Institute Genome Sequencing Center for Infectious Disease"/>
            <person name="Wu L."/>
            <person name="Ma J."/>
        </authorList>
    </citation>
    <scope>NUCLEOTIDE SEQUENCE [LARGE SCALE GENOMIC DNA]</scope>
    <source>
        <strain evidence="2">CCUG 64793</strain>
    </source>
</reference>
<dbReference type="Proteomes" id="UP001597131">
    <property type="component" value="Unassembled WGS sequence"/>
</dbReference>
<gene>
    <name evidence="1" type="ORF">ACFQ3Q_08890</name>
</gene>
<protein>
    <recommendedName>
        <fullName evidence="3">Lipoprotein</fullName>
    </recommendedName>
</protein>